<gene>
    <name evidence="1" type="ORF">K488DRAFT_74862</name>
</gene>
<protein>
    <submittedName>
        <fullName evidence="1">Uncharacterized protein</fullName>
    </submittedName>
</protein>
<sequence>MCPIYSTWSPAQHPEIDQHLVDDVEGKNDSPNSSASRVECGDKRRQVENVYIYITLLKRTKLLRSSRQYDLDNDKMSKAKHYGTVVNRPRFIQATAKQFHPSSGAKNRHSCNIGLHEKWAIGVGHPLGVMHDAKARPRGQKPKHFAVQGDRWKSRRNNNHG</sequence>
<dbReference type="EMBL" id="MU274034">
    <property type="protein sequence ID" value="KAI0027044.1"/>
    <property type="molecule type" value="Genomic_DNA"/>
</dbReference>
<organism evidence="1 2">
    <name type="scientific">Vararia minispora EC-137</name>
    <dbReference type="NCBI Taxonomy" id="1314806"/>
    <lineage>
        <taxon>Eukaryota</taxon>
        <taxon>Fungi</taxon>
        <taxon>Dikarya</taxon>
        <taxon>Basidiomycota</taxon>
        <taxon>Agaricomycotina</taxon>
        <taxon>Agaricomycetes</taxon>
        <taxon>Russulales</taxon>
        <taxon>Lachnocladiaceae</taxon>
        <taxon>Vararia</taxon>
    </lineage>
</organism>
<keyword evidence="2" id="KW-1185">Reference proteome</keyword>
<evidence type="ECO:0000313" key="2">
    <source>
        <dbReference type="Proteomes" id="UP000814128"/>
    </source>
</evidence>
<reference evidence="1" key="2">
    <citation type="journal article" date="2022" name="New Phytol.">
        <title>Evolutionary transition to the ectomycorrhizal habit in the genomes of a hyperdiverse lineage of mushroom-forming fungi.</title>
        <authorList>
            <person name="Looney B."/>
            <person name="Miyauchi S."/>
            <person name="Morin E."/>
            <person name="Drula E."/>
            <person name="Courty P.E."/>
            <person name="Kohler A."/>
            <person name="Kuo A."/>
            <person name="LaButti K."/>
            <person name="Pangilinan J."/>
            <person name="Lipzen A."/>
            <person name="Riley R."/>
            <person name="Andreopoulos W."/>
            <person name="He G."/>
            <person name="Johnson J."/>
            <person name="Nolan M."/>
            <person name="Tritt A."/>
            <person name="Barry K.W."/>
            <person name="Grigoriev I.V."/>
            <person name="Nagy L.G."/>
            <person name="Hibbett D."/>
            <person name="Henrissat B."/>
            <person name="Matheny P.B."/>
            <person name="Labbe J."/>
            <person name="Martin F.M."/>
        </authorList>
    </citation>
    <scope>NUCLEOTIDE SEQUENCE</scope>
    <source>
        <strain evidence="1">EC-137</strain>
    </source>
</reference>
<dbReference type="Proteomes" id="UP000814128">
    <property type="component" value="Unassembled WGS sequence"/>
</dbReference>
<name>A0ACB8Q5V0_9AGAM</name>
<accession>A0ACB8Q5V0</accession>
<proteinExistence type="predicted"/>
<comment type="caution">
    <text evidence="1">The sequence shown here is derived from an EMBL/GenBank/DDBJ whole genome shotgun (WGS) entry which is preliminary data.</text>
</comment>
<evidence type="ECO:0000313" key="1">
    <source>
        <dbReference type="EMBL" id="KAI0027044.1"/>
    </source>
</evidence>
<reference evidence="1" key="1">
    <citation type="submission" date="2021-02" db="EMBL/GenBank/DDBJ databases">
        <authorList>
            <consortium name="DOE Joint Genome Institute"/>
            <person name="Ahrendt S."/>
            <person name="Looney B.P."/>
            <person name="Miyauchi S."/>
            <person name="Morin E."/>
            <person name="Drula E."/>
            <person name="Courty P.E."/>
            <person name="Chicoki N."/>
            <person name="Fauchery L."/>
            <person name="Kohler A."/>
            <person name="Kuo A."/>
            <person name="Labutti K."/>
            <person name="Pangilinan J."/>
            <person name="Lipzen A."/>
            <person name="Riley R."/>
            <person name="Andreopoulos W."/>
            <person name="He G."/>
            <person name="Johnson J."/>
            <person name="Barry K.W."/>
            <person name="Grigoriev I.V."/>
            <person name="Nagy L."/>
            <person name="Hibbett D."/>
            <person name="Henrissat B."/>
            <person name="Matheny P.B."/>
            <person name="Labbe J."/>
            <person name="Martin F."/>
        </authorList>
    </citation>
    <scope>NUCLEOTIDE SEQUENCE</scope>
    <source>
        <strain evidence="1">EC-137</strain>
    </source>
</reference>